<name>A0A1R2ALI5_9CILI</name>
<dbReference type="Pfam" id="PF00071">
    <property type="entry name" value="Ras"/>
    <property type="match status" value="1"/>
</dbReference>
<dbReference type="GO" id="GO:0003924">
    <property type="term" value="F:GTPase activity"/>
    <property type="evidence" value="ECO:0007669"/>
    <property type="project" value="InterPro"/>
</dbReference>
<comment type="similarity">
    <text evidence="1">Belongs to the small GTPase superfamily. Rab family.</text>
</comment>
<evidence type="ECO:0000256" key="3">
    <source>
        <dbReference type="ARBA" id="ARBA00023134"/>
    </source>
</evidence>
<dbReference type="EMBL" id="MPUH01002195">
    <property type="protein sequence ID" value="OMJ65359.1"/>
    <property type="molecule type" value="Genomic_DNA"/>
</dbReference>
<dbReference type="AlphaFoldDB" id="A0A1R2ALI5"/>
<dbReference type="NCBIfam" id="TIGR00231">
    <property type="entry name" value="small_GTP"/>
    <property type="match status" value="1"/>
</dbReference>
<dbReference type="InterPro" id="IPR050209">
    <property type="entry name" value="Rab_GTPases_membrane_traffic"/>
</dbReference>
<dbReference type="InterPro" id="IPR005225">
    <property type="entry name" value="Small_GTP-bd"/>
</dbReference>
<dbReference type="Proteomes" id="UP000187209">
    <property type="component" value="Unassembled WGS sequence"/>
</dbReference>
<dbReference type="PROSITE" id="PS51421">
    <property type="entry name" value="RAS"/>
    <property type="match status" value="1"/>
</dbReference>
<dbReference type="SUPFAM" id="SSF52540">
    <property type="entry name" value="P-loop containing nucleoside triphosphate hydrolases"/>
    <property type="match status" value="2"/>
</dbReference>
<protein>
    <submittedName>
        <fullName evidence="5">Uncharacterized protein</fullName>
    </submittedName>
</protein>
<gene>
    <name evidence="5" type="ORF">SteCoe_38392</name>
</gene>
<dbReference type="OrthoDB" id="9989112at2759"/>
<keyword evidence="4" id="KW-0449">Lipoprotein</keyword>
<dbReference type="SMART" id="SM00173">
    <property type="entry name" value="RAS"/>
    <property type="match status" value="1"/>
</dbReference>
<dbReference type="SMART" id="SM00174">
    <property type="entry name" value="RHO"/>
    <property type="match status" value="1"/>
</dbReference>
<organism evidence="5 6">
    <name type="scientific">Stentor coeruleus</name>
    <dbReference type="NCBI Taxonomy" id="5963"/>
    <lineage>
        <taxon>Eukaryota</taxon>
        <taxon>Sar</taxon>
        <taxon>Alveolata</taxon>
        <taxon>Ciliophora</taxon>
        <taxon>Postciliodesmatophora</taxon>
        <taxon>Heterotrichea</taxon>
        <taxon>Heterotrichida</taxon>
        <taxon>Stentoridae</taxon>
        <taxon>Stentor</taxon>
    </lineage>
</organism>
<dbReference type="SMART" id="SM00175">
    <property type="entry name" value="RAB"/>
    <property type="match status" value="1"/>
</dbReference>
<keyword evidence="3" id="KW-0342">GTP-binding</keyword>
<keyword evidence="2" id="KW-0547">Nucleotide-binding</keyword>
<evidence type="ECO:0000256" key="1">
    <source>
        <dbReference type="ARBA" id="ARBA00006270"/>
    </source>
</evidence>
<evidence type="ECO:0000256" key="4">
    <source>
        <dbReference type="ARBA" id="ARBA00023288"/>
    </source>
</evidence>
<dbReference type="GO" id="GO:0005525">
    <property type="term" value="F:GTP binding"/>
    <property type="evidence" value="ECO:0007669"/>
    <property type="project" value="UniProtKB-KW"/>
</dbReference>
<reference evidence="5 6" key="1">
    <citation type="submission" date="2016-11" db="EMBL/GenBank/DDBJ databases">
        <title>The macronuclear genome of Stentor coeruleus: a giant cell with tiny introns.</title>
        <authorList>
            <person name="Slabodnick M."/>
            <person name="Ruby J.G."/>
            <person name="Reiff S.B."/>
            <person name="Swart E.C."/>
            <person name="Gosai S."/>
            <person name="Prabakaran S."/>
            <person name="Witkowska E."/>
            <person name="Larue G.E."/>
            <person name="Fisher S."/>
            <person name="Freeman R.M."/>
            <person name="Gunawardena J."/>
            <person name="Chu W."/>
            <person name="Stover N.A."/>
            <person name="Gregory B.D."/>
            <person name="Nowacki M."/>
            <person name="Derisi J."/>
            <person name="Roy S.W."/>
            <person name="Marshall W.F."/>
            <person name="Sood P."/>
        </authorList>
    </citation>
    <scope>NUCLEOTIDE SEQUENCE [LARGE SCALE GENOMIC DNA]</scope>
    <source>
        <strain evidence="5">WM001</strain>
    </source>
</reference>
<comment type="caution">
    <text evidence="5">The sequence shown here is derived from an EMBL/GenBank/DDBJ whole genome shotgun (WGS) entry which is preliminary data.</text>
</comment>
<dbReference type="PANTHER" id="PTHR47979">
    <property type="entry name" value="DRAB11-RELATED"/>
    <property type="match status" value="1"/>
</dbReference>
<dbReference type="FunFam" id="3.40.50.300:FF:001129">
    <property type="entry name" value="ras-related protein Rab-44 isoform X2"/>
    <property type="match status" value="1"/>
</dbReference>
<dbReference type="PRINTS" id="PR00449">
    <property type="entry name" value="RASTRNSFRMNG"/>
</dbReference>
<dbReference type="CDD" id="cd00154">
    <property type="entry name" value="Rab"/>
    <property type="match status" value="1"/>
</dbReference>
<dbReference type="InterPro" id="IPR027417">
    <property type="entry name" value="P-loop_NTPase"/>
</dbReference>
<dbReference type="PROSITE" id="PS51419">
    <property type="entry name" value="RAB"/>
    <property type="match status" value="1"/>
</dbReference>
<evidence type="ECO:0000256" key="2">
    <source>
        <dbReference type="ARBA" id="ARBA00022741"/>
    </source>
</evidence>
<proteinExistence type="inferred from homology"/>
<evidence type="ECO:0000313" key="5">
    <source>
        <dbReference type="EMBL" id="OMJ65359.1"/>
    </source>
</evidence>
<dbReference type="Gene3D" id="3.40.50.300">
    <property type="entry name" value="P-loop containing nucleotide triphosphate hydrolases"/>
    <property type="match status" value="2"/>
</dbReference>
<dbReference type="InterPro" id="IPR001806">
    <property type="entry name" value="Small_GTPase"/>
</dbReference>
<keyword evidence="6" id="KW-1185">Reference proteome</keyword>
<sequence length="218" mass="25428">MNNYFFKLILLGDSKVGKSNILSQLVDHRFNNFFFKLILLGDSKVGKSNILSQLVDHRFNNFHDTTIGIDFNIYTTCIDDKMFKLQIWDTAGNDKFRFWIRSSCRSIVGAFLIYDITNRNSFMNILSWLSDVREGGNNDIVIMLVGNKIDQEEKREVSSDEAILFAEQNNLFFIETSAQERINLEQTFMTVVMYIYENIKRGKYDLSNAFLGIKVYKK</sequence>
<evidence type="ECO:0000313" key="6">
    <source>
        <dbReference type="Proteomes" id="UP000187209"/>
    </source>
</evidence>
<accession>A0A1R2ALI5</accession>